<feature type="transmembrane region" description="Helical" evidence="1">
    <location>
        <begin position="229"/>
        <end position="248"/>
    </location>
</feature>
<comment type="caution">
    <text evidence="3">The sequence shown here is derived from an EMBL/GenBank/DDBJ whole genome shotgun (WGS) entry which is preliminary data.</text>
</comment>
<accession>A0ABP7YY63</accession>
<dbReference type="EMBL" id="BAABDO010000046">
    <property type="protein sequence ID" value="GAA4143321.1"/>
    <property type="molecule type" value="Genomic_DNA"/>
</dbReference>
<keyword evidence="3" id="KW-0808">Transferase</keyword>
<keyword evidence="1" id="KW-0812">Transmembrane</keyword>
<evidence type="ECO:0000259" key="2">
    <source>
        <dbReference type="Pfam" id="PF01757"/>
    </source>
</evidence>
<feature type="domain" description="Acyltransferase 3" evidence="2">
    <location>
        <begin position="24"/>
        <end position="367"/>
    </location>
</feature>
<name>A0ABP7YY63_9ACTN</name>
<keyword evidence="1" id="KW-1133">Transmembrane helix</keyword>
<gene>
    <name evidence="3" type="ORF">GCM10022416_33250</name>
</gene>
<feature type="transmembrane region" description="Helical" evidence="1">
    <location>
        <begin position="198"/>
        <end position="217"/>
    </location>
</feature>
<feature type="transmembrane region" description="Helical" evidence="1">
    <location>
        <begin position="148"/>
        <end position="167"/>
    </location>
</feature>
<proteinExistence type="predicted"/>
<evidence type="ECO:0000313" key="4">
    <source>
        <dbReference type="Proteomes" id="UP001500266"/>
    </source>
</evidence>
<organism evidence="3 4">
    <name type="scientific">Actinomadura keratinilytica</name>
    <dbReference type="NCBI Taxonomy" id="547461"/>
    <lineage>
        <taxon>Bacteria</taxon>
        <taxon>Bacillati</taxon>
        <taxon>Actinomycetota</taxon>
        <taxon>Actinomycetes</taxon>
        <taxon>Streptosporangiales</taxon>
        <taxon>Thermomonosporaceae</taxon>
        <taxon>Actinomadura</taxon>
    </lineage>
</organism>
<evidence type="ECO:0000256" key="1">
    <source>
        <dbReference type="SAM" id="Phobius"/>
    </source>
</evidence>
<keyword evidence="4" id="KW-1185">Reference proteome</keyword>
<sequence length="376" mass="39333">MLDTPRPGLAARIEAATPPDRDRAVDALRALAILGVVLGHWCVTAFVSMGDGRLRVASPLSAMPHLAPVSWVLQTLAVFFLVGGCTAAKGHRAGEPYLPWARRRLARLARPVPVLLLAWAAAASALAWAGLPSGTLHALLKLVLSPLWFLGVYGALTVLTPVVVALWNRLGMRGLLLPLAATALIDLGRFGLDAPAWIGWGTVLTGWLVPFYLGVAWAHGALAPPRAGWALLAGGAAAAAALVLWAGFPASMVGVPGAEVSNLNPPTLAAVAFGTAQCGLALLARGPLTRLTRRPGVWAAVALANLSAMTIFLWHQTAMMSVTVAAAAAGGALPGLLTAPDRAAWIPTRLAWLPVFALALAVLWSLTHRFERPRPR</sequence>
<dbReference type="GO" id="GO:0016746">
    <property type="term" value="F:acyltransferase activity"/>
    <property type="evidence" value="ECO:0007669"/>
    <property type="project" value="UniProtKB-KW"/>
</dbReference>
<feature type="transmembrane region" description="Helical" evidence="1">
    <location>
        <begin position="350"/>
        <end position="367"/>
    </location>
</feature>
<keyword evidence="3" id="KW-0012">Acyltransferase</keyword>
<evidence type="ECO:0000313" key="3">
    <source>
        <dbReference type="EMBL" id="GAA4143321.1"/>
    </source>
</evidence>
<dbReference type="RefSeq" id="WP_345022297.1">
    <property type="nucleotide sequence ID" value="NZ_BAABDO010000046.1"/>
</dbReference>
<dbReference type="InterPro" id="IPR002656">
    <property type="entry name" value="Acyl_transf_3_dom"/>
</dbReference>
<protein>
    <submittedName>
        <fullName evidence="3">Acyltransferase</fullName>
    </submittedName>
</protein>
<feature type="transmembrane region" description="Helical" evidence="1">
    <location>
        <begin position="268"/>
        <end position="284"/>
    </location>
</feature>
<feature type="transmembrane region" description="Helical" evidence="1">
    <location>
        <begin position="108"/>
        <end position="128"/>
    </location>
</feature>
<keyword evidence="1" id="KW-0472">Membrane</keyword>
<dbReference type="Proteomes" id="UP001500266">
    <property type="component" value="Unassembled WGS sequence"/>
</dbReference>
<dbReference type="Pfam" id="PF01757">
    <property type="entry name" value="Acyl_transf_3"/>
    <property type="match status" value="1"/>
</dbReference>
<feature type="transmembrane region" description="Helical" evidence="1">
    <location>
        <begin position="296"/>
        <end position="314"/>
    </location>
</feature>
<feature type="transmembrane region" description="Helical" evidence="1">
    <location>
        <begin position="69"/>
        <end position="88"/>
    </location>
</feature>
<feature type="transmembrane region" description="Helical" evidence="1">
    <location>
        <begin position="30"/>
        <end position="49"/>
    </location>
</feature>
<feature type="transmembrane region" description="Helical" evidence="1">
    <location>
        <begin position="174"/>
        <end position="192"/>
    </location>
</feature>
<reference evidence="4" key="1">
    <citation type="journal article" date="2019" name="Int. J. Syst. Evol. Microbiol.">
        <title>The Global Catalogue of Microorganisms (GCM) 10K type strain sequencing project: providing services to taxonomists for standard genome sequencing and annotation.</title>
        <authorList>
            <consortium name="The Broad Institute Genomics Platform"/>
            <consortium name="The Broad Institute Genome Sequencing Center for Infectious Disease"/>
            <person name="Wu L."/>
            <person name="Ma J."/>
        </authorList>
    </citation>
    <scope>NUCLEOTIDE SEQUENCE [LARGE SCALE GENOMIC DNA]</scope>
    <source>
        <strain evidence="4">JCM 17316</strain>
    </source>
</reference>